<dbReference type="GO" id="GO:0008270">
    <property type="term" value="F:zinc ion binding"/>
    <property type="evidence" value="ECO:0007669"/>
    <property type="project" value="InterPro"/>
</dbReference>
<accession>D2J891</accession>
<dbReference type="PANTHER" id="PTHR41286:SF1">
    <property type="entry name" value="HNH NUCLEASE YAJD-RELATED"/>
    <property type="match status" value="1"/>
</dbReference>
<reference evidence="6" key="1">
    <citation type="submission" date="2009-08" db="EMBL/GenBank/DDBJ databases">
        <authorList>
            <person name="Gill J."/>
            <person name="Borman J."/>
            <person name="Shetty J."/>
            <person name="Hostetler J."/>
            <person name="Durkin S."/>
            <person name="Montgomery B."/>
        </authorList>
    </citation>
    <scope>NUCLEOTIDE SEQUENCE</scope>
    <source>
        <strain evidence="6">Y74T</strain>
        <plasmid evidence="6">pWBG758</plasmid>
    </source>
</reference>
<keyword evidence="6" id="KW-0614">Plasmid</keyword>
<dbReference type="AlphaFoldDB" id="D2J891"/>
<dbReference type="PANTHER" id="PTHR41286">
    <property type="entry name" value="HNH NUCLEASE YAJD-RELATED"/>
    <property type="match status" value="1"/>
</dbReference>
<dbReference type="GO" id="GO:0004519">
    <property type="term" value="F:endonuclease activity"/>
    <property type="evidence" value="ECO:0007669"/>
    <property type="project" value="InterPro"/>
</dbReference>
<feature type="domain" description="HNH nuclease" evidence="5">
    <location>
        <begin position="61"/>
        <end position="117"/>
    </location>
</feature>
<evidence type="ECO:0000256" key="3">
    <source>
        <dbReference type="ARBA" id="ARBA00038412"/>
    </source>
</evidence>
<dbReference type="GO" id="GO:0016787">
    <property type="term" value="F:hydrolase activity"/>
    <property type="evidence" value="ECO:0007669"/>
    <property type="project" value="UniProtKB-KW"/>
</dbReference>
<sequence>MITIPKRKCNKINCNELIDFKETYCNKHKELNNQSNKDYERYRTERDKTYIKFYQSRQWKNTRKSVMIEHDYLCQECLRQGYYKQANVVDHIIELKDDWDKRLDKDNLEPLCNACHNIKTKEEQKRRGTS</sequence>
<evidence type="ECO:0000256" key="2">
    <source>
        <dbReference type="ARBA" id="ARBA00022801"/>
    </source>
</evidence>
<evidence type="ECO:0000313" key="6">
    <source>
        <dbReference type="EMBL" id="ACZ58991.1"/>
    </source>
</evidence>
<keyword evidence="1" id="KW-0540">Nuclease</keyword>
<dbReference type="InterPro" id="IPR003615">
    <property type="entry name" value="HNH_nuc"/>
</dbReference>
<comment type="similarity">
    <text evidence="3">Belongs to the HNH nuclease family.</text>
</comment>
<organism evidence="6">
    <name type="scientific">Staphylococcus aureus</name>
    <dbReference type="NCBI Taxonomy" id="1280"/>
    <lineage>
        <taxon>Bacteria</taxon>
        <taxon>Bacillati</taxon>
        <taxon>Bacillota</taxon>
        <taxon>Bacilli</taxon>
        <taxon>Bacillales</taxon>
        <taxon>Staphylococcaceae</taxon>
        <taxon>Staphylococcus</taxon>
    </lineage>
</organism>
<dbReference type="EMBL" id="GQ900400">
    <property type="protein sequence ID" value="ACZ58991.1"/>
    <property type="molecule type" value="Genomic_DNA"/>
</dbReference>
<dbReference type="SMART" id="SM00507">
    <property type="entry name" value="HNHc"/>
    <property type="match status" value="1"/>
</dbReference>
<name>D2J891_STAAU</name>
<dbReference type="InterPro" id="IPR002711">
    <property type="entry name" value="HNH"/>
</dbReference>
<evidence type="ECO:0000256" key="4">
    <source>
        <dbReference type="ARBA" id="ARBA00040194"/>
    </source>
</evidence>
<dbReference type="Gene3D" id="1.10.30.50">
    <property type="match status" value="1"/>
</dbReference>
<geneLocation type="plasmid" evidence="6">
    <name>pWBG758</name>
</geneLocation>
<dbReference type="Pfam" id="PF01844">
    <property type="entry name" value="HNH"/>
    <property type="match status" value="1"/>
</dbReference>
<dbReference type="GO" id="GO:0005829">
    <property type="term" value="C:cytosol"/>
    <property type="evidence" value="ECO:0007669"/>
    <property type="project" value="TreeGrafter"/>
</dbReference>
<reference evidence="6" key="2">
    <citation type="submission" date="2009-12" db="EMBL/GenBank/DDBJ databases">
        <authorList>
            <person name="Summers A.O."/>
            <person name="Shearer J."/>
            <person name="Wireman J."/>
        </authorList>
    </citation>
    <scope>NUCLEOTIDE SEQUENCE</scope>
    <source>
        <strain evidence="6">Y74T</strain>
        <plasmid evidence="6">pWBG758</plasmid>
    </source>
</reference>
<keyword evidence="2" id="KW-0378">Hydrolase</keyword>
<protein>
    <recommendedName>
        <fullName evidence="4">Putative HNH nuclease YajD</fullName>
    </recommendedName>
</protein>
<proteinExistence type="inferred from homology"/>
<dbReference type="GO" id="GO:0003676">
    <property type="term" value="F:nucleic acid binding"/>
    <property type="evidence" value="ECO:0007669"/>
    <property type="project" value="InterPro"/>
</dbReference>
<evidence type="ECO:0000259" key="5">
    <source>
        <dbReference type="SMART" id="SM00507"/>
    </source>
</evidence>
<gene>
    <name evidence="6" type="ORF">SAP040A_009</name>
</gene>
<dbReference type="CDD" id="cd00085">
    <property type="entry name" value="HNHc"/>
    <property type="match status" value="1"/>
</dbReference>
<dbReference type="RefSeq" id="WP_012816572.1">
    <property type="nucleotide sequence ID" value="NC_013329.1"/>
</dbReference>
<evidence type="ECO:0000256" key="1">
    <source>
        <dbReference type="ARBA" id="ARBA00022722"/>
    </source>
</evidence>